<feature type="region of interest" description="Disordered" evidence="1">
    <location>
        <begin position="59"/>
        <end position="116"/>
    </location>
</feature>
<dbReference type="Proteomes" id="UP000198407">
    <property type="component" value="Unassembled WGS sequence"/>
</dbReference>
<sequence>MSYRARRRELKVSPKMLPLIVAVALGLWLGFVAIGLTLWGAWQLLPSLHEPVTAALSQPLAPAPARQPPAARQPGAAEQSPEQNHMFEQYQQALQSQQIEDAQNRAEENPRNLSNPKCQFWLQQNRTAPTEKSRANVLEFCR</sequence>
<organism evidence="3 4">
    <name type="scientific">Pseudomonas japonica</name>
    <dbReference type="NCBI Taxonomy" id="256466"/>
    <lineage>
        <taxon>Bacteria</taxon>
        <taxon>Pseudomonadati</taxon>
        <taxon>Pseudomonadota</taxon>
        <taxon>Gammaproteobacteria</taxon>
        <taxon>Pseudomonadales</taxon>
        <taxon>Pseudomonadaceae</taxon>
        <taxon>Pseudomonas</taxon>
    </lineage>
</organism>
<dbReference type="RefSeq" id="WP_042122368.1">
    <property type="nucleotide sequence ID" value="NZ_FZOL01000012.1"/>
</dbReference>
<keyword evidence="2" id="KW-0472">Membrane</keyword>
<dbReference type="OrthoDB" id="7011026at2"/>
<dbReference type="STRING" id="1215104.GCA_000730585_04331"/>
<protein>
    <submittedName>
        <fullName evidence="3">Uncharacterized protein</fullName>
    </submittedName>
</protein>
<evidence type="ECO:0000256" key="1">
    <source>
        <dbReference type="SAM" id="MobiDB-lite"/>
    </source>
</evidence>
<feature type="compositionally biased region" description="Polar residues" evidence="1">
    <location>
        <begin position="89"/>
        <end position="101"/>
    </location>
</feature>
<keyword evidence="4" id="KW-1185">Reference proteome</keyword>
<proteinExistence type="predicted"/>
<gene>
    <name evidence="3" type="ORF">SAMN05444352_11238</name>
</gene>
<feature type="compositionally biased region" description="Low complexity" evidence="1">
    <location>
        <begin position="68"/>
        <end position="77"/>
    </location>
</feature>
<name>A0A239GAQ6_9PSED</name>
<evidence type="ECO:0000256" key="2">
    <source>
        <dbReference type="SAM" id="Phobius"/>
    </source>
</evidence>
<keyword evidence="2" id="KW-1133">Transmembrane helix</keyword>
<dbReference type="AlphaFoldDB" id="A0A239GAQ6"/>
<evidence type="ECO:0000313" key="4">
    <source>
        <dbReference type="Proteomes" id="UP000198407"/>
    </source>
</evidence>
<feature type="transmembrane region" description="Helical" evidence="2">
    <location>
        <begin position="20"/>
        <end position="42"/>
    </location>
</feature>
<keyword evidence="2" id="KW-0812">Transmembrane</keyword>
<dbReference type="EMBL" id="FZOL01000012">
    <property type="protein sequence ID" value="SNS65802.1"/>
    <property type="molecule type" value="Genomic_DNA"/>
</dbReference>
<accession>A0A239GAQ6</accession>
<evidence type="ECO:0000313" key="3">
    <source>
        <dbReference type="EMBL" id="SNS65802.1"/>
    </source>
</evidence>
<reference evidence="4" key="1">
    <citation type="submission" date="2017-06" db="EMBL/GenBank/DDBJ databases">
        <authorList>
            <person name="Varghese N."/>
            <person name="Submissions S."/>
        </authorList>
    </citation>
    <scope>NUCLEOTIDE SEQUENCE [LARGE SCALE GENOMIC DNA]</scope>
    <source>
        <strain evidence="4">DSM 22348</strain>
    </source>
</reference>